<protein>
    <recommendedName>
        <fullName evidence="4">Secreted protein</fullName>
    </recommendedName>
</protein>
<organism evidence="2 3">
    <name type="scientific">Mycolicibacterium chubuense (strain NBB4)</name>
    <name type="common">Mycobacterium chubuense</name>
    <dbReference type="NCBI Taxonomy" id="710421"/>
    <lineage>
        <taxon>Bacteria</taxon>
        <taxon>Bacillati</taxon>
        <taxon>Actinomycetota</taxon>
        <taxon>Actinomycetes</taxon>
        <taxon>Mycobacteriales</taxon>
        <taxon>Mycobacteriaceae</taxon>
        <taxon>Mycolicibacterium</taxon>
    </lineage>
</organism>
<dbReference type="HOGENOM" id="CLU_113314_0_0_11"/>
<dbReference type="EMBL" id="CP003053">
    <property type="protein sequence ID" value="AFM15528.1"/>
    <property type="molecule type" value="Genomic_DNA"/>
</dbReference>
<dbReference type="Proteomes" id="UP000006057">
    <property type="component" value="Chromosome"/>
</dbReference>
<evidence type="ECO:0000313" key="2">
    <source>
        <dbReference type="EMBL" id="AFM15528.1"/>
    </source>
</evidence>
<accession>I4BE21</accession>
<name>I4BE21_MYCCN</name>
<gene>
    <name evidence="2" type="ordered locus">Mycch_0710</name>
</gene>
<keyword evidence="1" id="KW-0732">Signal</keyword>
<evidence type="ECO:0008006" key="4">
    <source>
        <dbReference type="Google" id="ProtNLM"/>
    </source>
</evidence>
<feature type="chain" id="PRO_5003686219" description="Secreted protein" evidence="1">
    <location>
        <begin position="37"/>
        <end position="164"/>
    </location>
</feature>
<dbReference type="AlphaFoldDB" id="I4BE21"/>
<reference evidence="2 3" key="1">
    <citation type="submission" date="2012-06" db="EMBL/GenBank/DDBJ databases">
        <title>Complete sequence of chromosome of Mycobacterium chubuense NBB4.</title>
        <authorList>
            <consortium name="US DOE Joint Genome Institute"/>
            <person name="Lucas S."/>
            <person name="Han J."/>
            <person name="Lapidus A."/>
            <person name="Cheng J.-F."/>
            <person name="Goodwin L."/>
            <person name="Pitluck S."/>
            <person name="Peters L."/>
            <person name="Mikhailova N."/>
            <person name="Teshima H."/>
            <person name="Detter J.C."/>
            <person name="Han C."/>
            <person name="Tapia R."/>
            <person name="Land M."/>
            <person name="Hauser L."/>
            <person name="Kyrpides N."/>
            <person name="Ivanova N."/>
            <person name="Pagani I."/>
            <person name="Mattes T."/>
            <person name="Holmes A."/>
            <person name="Rutledge P."/>
            <person name="Paulsen I."/>
            <person name="Coleman N."/>
            <person name="Woyke T."/>
        </authorList>
    </citation>
    <scope>NUCLEOTIDE SEQUENCE [LARGE SCALE GENOMIC DNA]</scope>
    <source>
        <strain evidence="2 3">NBB4</strain>
    </source>
</reference>
<feature type="signal peptide" evidence="1">
    <location>
        <begin position="1"/>
        <end position="36"/>
    </location>
</feature>
<evidence type="ECO:0000313" key="3">
    <source>
        <dbReference type="Proteomes" id="UP000006057"/>
    </source>
</evidence>
<sequence precursor="true">MRARFAAVRVCDVLRRIVTGLALGAAMLTTAGVASAQPPFDVNALPPVNPQPFAGTEGAWYSFGVPGGVTCVMDRQTGSYGCNGPLPGAPGGANVVTGWAGGPPGFGHADGPMYGATAEPLPLPPNTRMSFRTVSCGTDGVVTSCLNTLDRSGFVISPAGSYAF</sequence>
<dbReference type="STRING" id="710421.Mycch_0710"/>
<dbReference type="KEGG" id="mcb:Mycch_0710"/>
<dbReference type="PATRIC" id="fig|710421.3.peg.709"/>
<dbReference type="eggNOG" id="ENOG5031MQD">
    <property type="taxonomic scope" value="Bacteria"/>
</dbReference>
<evidence type="ECO:0000256" key="1">
    <source>
        <dbReference type="SAM" id="SignalP"/>
    </source>
</evidence>
<keyword evidence="3" id="KW-1185">Reference proteome</keyword>
<proteinExistence type="predicted"/>